<dbReference type="PROSITE" id="PS51819">
    <property type="entry name" value="VOC"/>
    <property type="match status" value="2"/>
</dbReference>
<dbReference type="Proteomes" id="UP000198928">
    <property type="component" value="Unassembled WGS sequence"/>
</dbReference>
<dbReference type="SUPFAM" id="SSF54593">
    <property type="entry name" value="Glyoxalase/Bleomycin resistance protein/Dihydroxybiphenyl dioxygenase"/>
    <property type="match status" value="2"/>
</dbReference>
<dbReference type="AlphaFoldDB" id="A0A1I4GHW6"/>
<dbReference type="Pfam" id="PF18029">
    <property type="entry name" value="Glyoxalase_6"/>
    <property type="match status" value="1"/>
</dbReference>
<proteinExistence type="predicted"/>
<gene>
    <name evidence="2" type="ORF">SAMN05192584_11667</name>
</gene>
<keyword evidence="3" id="KW-1185">Reference proteome</keyword>
<dbReference type="Pfam" id="PF00903">
    <property type="entry name" value="Glyoxalase"/>
    <property type="match status" value="1"/>
</dbReference>
<dbReference type="InterPro" id="IPR004360">
    <property type="entry name" value="Glyas_Fos-R_dOase_dom"/>
</dbReference>
<evidence type="ECO:0000259" key="1">
    <source>
        <dbReference type="PROSITE" id="PS51819"/>
    </source>
</evidence>
<feature type="domain" description="VOC" evidence="1">
    <location>
        <begin position="12"/>
        <end position="128"/>
    </location>
</feature>
<dbReference type="PANTHER" id="PTHR33993">
    <property type="entry name" value="GLYOXALASE-RELATED"/>
    <property type="match status" value="1"/>
</dbReference>
<dbReference type="PANTHER" id="PTHR33993:SF10">
    <property type="entry name" value="CONSERVED PROTEIN"/>
    <property type="match status" value="1"/>
</dbReference>
<accession>A0A1I4GHW6</accession>
<name>A0A1I4GHW6_9ACTN</name>
<dbReference type="OrthoDB" id="9793039at2"/>
<dbReference type="InterPro" id="IPR052164">
    <property type="entry name" value="Anthracycline_SecMetBiosynth"/>
</dbReference>
<sequence length="273" mass="28605">MTEAVARHAPGTPSWLSLLAHDPAASQEFYHELFGWDYRQGPGPGSAGPHFRALLDGSEVACIGQMPRGRQCLPAWLPYLSADDADKAAELVRLCGGTVGVGPLDMEGTMRVAIAADPTGASFGIRQTDTRPGVRMGGGPGTVVWNELITHRASAVEKFYQTVFGLEAEPAGEHPGAGGSGGADAEPDRLTLTAHGRIVGGIHGIGDGLPHDRGSHWLMYVEVADTDAAARRVTELGGRVLLSPHDTPSGRTARVADREGAPFAVIHTGRRGA</sequence>
<evidence type="ECO:0000313" key="3">
    <source>
        <dbReference type="Proteomes" id="UP000198928"/>
    </source>
</evidence>
<dbReference type="EMBL" id="FOSG01000016">
    <property type="protein sequence ID" value="SFL29628.1"/>
    <property type="molecule type" value="Genomic_DNA"/>
</dbReference>
<organism evidence="2 3">
    <name type="scientific">Streptomyces pini</name>
    <dbReference type="NCBI Taxonomy" id="1520580"/>
    <lineage>
        <taxon>Bacteria</taxon>
        <taxon>Bacillati</taxon>
        <taxon>Actinomycetota</taxon>
        <taxon>Actinomycetes</taxon>
        <taxon>Kitasatosporales</taxon>
        <taxon>Streptomycetaceae</taxon>
        <taxon>Streptomyces</taxon>
    </lineage>
</organism>
<dbReference type="Gene3D" id="3.10.180.10">
    <property type="entry name" value="2,3-Dihydroxybiphenyl 1,2-Dioxygenase, domain 1"/>
    <property type="match status" value="2"/>
</dbReference>
<protein>
    <recommendedName>
        <fullName evidence="1">VOC domain-containing protein</fullName>
    </recommendedName>
</protein>
<evidence type="ECO:0000313" key="2">
    <source>
        <dbReference type="EMBL" id="SFL29628.1"/>
    </source>
</evidence>
<dbReference type="InterPro" id="IPR029068">
    <property type="entry name" value="Glyas_Bleomycin-R_OHBP_Dase"/>
</dbReference>
<dbReference type="InterPro" id="IPR037523">
    <property type="entry name" value="VOC_core"/>
</dbReference>
<dbReference type="InterPro" id="IPR041581">
    <property type="entry name" value="Glyoxalase_6"/>
</dbReference>
<reference evidence="3" key="1">
    <citation type="submission" date="2016-10" db="EMBL/GenBank/DDBJ databases">
        <authorList>
            <person name="Varghese N."/>
            <person name="Submissions S."/>
        </authorList>
    </citation>
    <scope>NUCLEOTIDE SEQUENCE [LARGE SCALE GENOMIC DNA]</scope>
    <source>
        <strain evidence="3">PL19</strain>
    </source>
</reference>
<feature type="domain" description="VOC" evidence="1">
    <location>
        <begin position="142"/>
        <end position="268"/>
    </location>
</feature>
<dbReference type="CDD" id="cd07247">
    <property type="entry name" value="SgaA_N_like"/>
    <property type="match status" value="2"/>
</dbReference>
<dbReference type="RefSeq" id="WP_093851241.1">
    <property type="nucleotide sequence ID" value="NZ_FOSG01000016.1"/>
</dbReference>